<reference evidence="2 3" key="1">
    <citation type="submission" date="2018-11" db="EMBL/GenBank/DDBJ databases">
        <title>Photobacterium sp. BEI247 sp. nov., a marine bacterium isolated from Yongle Blue Hole in the South China Sea.</title>
        <authorList>
            <person name="Wang X."/>
        </authorList>
    </citation>
    <scope>NUCLEOTIDE SEQUENCE [LARGE SCALE GENOMIC DNA]</scope>
    <source>
        <strain evidence="3">BEI247</strain>
    </source>
</reference>
<dbReference type="AlphaFoldDB" id="A0A444JHX7"/>
<gene>
    <name evidence="2" type="ORF">EDI28_25815</name>
</gene>
<organism evidence="2 3">
    <name type="scientific">Photobacterium chitinilyticum</name>
    <dbReference type="NCBI Taxonomy" id="2485123"/>
    <lineage>
        <taxon>Bacteria</taxon>
        <taxon>Pseudomonadati</taxon>
        <taxon>Pseudomonadota</taxon>
        <taxon>Gammaproteobacteria</taxon>
        <taxon>Vibrionales</taxon>
        <taxon>Vibrionaceae</taxon>
        <taxon>Photobacterium</taxon>
    </lineage>
</organism>
<accession>A0A444JHX7</accession>
<proteinExistence type="predicted"/>
<feature type="domain" description="DUF4145" evidence="1">
    <location>
        <begin position="153"/>
        <end position="233"/>
    </location>
</feature>
<keyword evidence="3" id="KW-1185">Reference proteome</keyword>
<evidence type="ECO:0000313" key="2">
    <source>
        <dbReference type="EMBL" id="RWX52721.1"/>
    </source>
</evidence>
<name>A0A444JHX7_9GAMM</name>
<dbReference type="Pfam" id="PF13643">
    <property type="entry name" value="DUF4145"/>
    <property type="match status" value="1"/>
</dbReference>
<dbReference type="EMBL" id="RJLM01000046">
    <property type="protein sequence ID" value="RWX52721.1"/>
    <property type="molecule type" value="Genomic_DNA"/>
</dbReference>
<dbReference type="InterPro" id="IPR025285">
    <property type="entry name" value="DUF4145"/>
</dbReference>
<dbReference type="Proteomes" id="UP000287563">
    <property type="component" value="Unassembled WGS sequence"/>
</dbReference>
<evidence type="ECO:0000313" key="3">
    <source>
        <dbReference type="Proteomes" id="UP000287563"/>
    </source>
</evidence>
<dbReference type="OrthoDB" id="6402837at2"/>
<evidence type="ECO:0000259" key="1">
    <source>
        <dbReference type="Pfam" id="PF13643"/>
    </source>
</evidence>
<protein>
    <submittedName>
        <fullName evidence="2">DUF4145 domain-containing protein</fullName>
    </submittedName>
</protein>
<dbReference type="RefSeq" id="WP_128786669.1">
    <property type="nucleotide sequence ID" value="NZ_RJLM01000046.1"/>
</dbReference>
<comment type="caution">
    <text evidence="2">The sequence shown here is derived from an EMBL/GenBank/DDBJ whole genome shotgun (WGS) entry which is preliminary data.</text>
</comment>
<sequence length="260" mass="29832">MFRKRTWESLINFHNVKLYPKLPCPYCGSNTLHLDLDSAQFKPLSNAAYKSYLDKVGLFDDIKKELEENVFFGLLSSIEKISEQKNYSGAQFTAFFSCELCSESVSSVGMAQLSIDGIVEKNNIKVEFFNPPIPMFKLESSTPVTINEELLKAFNYFHSDISSSGSKLRRAMEKLCNESGCTERNLNRNIQEFAKLYPQEGRWLKSLKLVGNEATHSDGVSEQDILDSFEIFEVVLDIFRRKQIEDKINKTVLLLESRYQ</sequence>